<comment type="caution">
    <text evidence="8">The sequence shown here is derived from an EMBL/GenBank/DDBJ whole genome shotgun (WGS) entry which is preliminary data.</text>
</comment>
<dbReference type="InterPro" id="IPR001138">
    <property type="entry name" value="Zn2Cys6_DnaBD"/>
</dbReference>
<dbReference type="InterPro" id="IPR036864">
    <property type="entry name" value="Zn2-C6_fun-type_DNA-bd_sf"/>
</dbReference>
<dbReference type="SUPFAM" id="SSF57701">
    <property type="entry name" value="Zn2/Cys6 DNA-binding domain"/>
    <property type="match status" value="1"/>
</dbReference>
<proteinExistence type="predicted"/>
<dbReference type="Pfam" id="PF00172">
    <property type="entry name" value="Zn_clus"/>
    <property type="match status" value="1"/>
</dbReference>
<keyword evidence="5" id="KW-0804">Transcription</keyword>
<dbReference type="GO" id="GO:0000981">
    <property type="term" value="F:DNA-binding transcription factor activity, RNA polymerase II-specific"/>
    <property type="evidence" value="ECO:0007669"/>
    <property type="project" value="InterPro"/>
</dbReference>
<evidence type="ECO:0000256" key="2">
    <source>
        <dbReference type="ARBA" id="ARBA00022833"/>
    </source>
</evidence>
<dbReference type="PANTHER" id="PTHR36206:SF4">
    <property type="entry name" value="HYPOTHETICAL CONSERVED PROTEIN (EUROFUNG)-RELATED"/>
    <property type="match status" value="1"/>
</dbReference>
<organism evidence="8 9">
    <name type="scientific">Polychaeton citri CBS 116435</name>
    <dbReference type="NCBI Taxonomy" id="1314669"/>
    <lineage>
        <taxon>Eukaryota</taxon>
        <taxon>Fungi</taxon>
        <taxon>Dikarya</taxon>
        <taxon>Ascomycota</taxon>
        <taxon>Pezizomycotina</taxon>
        <taxon>Dothideomycetes</taxon>
        <taxon>Dothideomycetidae</taxon>
        <taxon>Capnodiales</taxon>
        <taxon>Capnodiaceae</taxon>
        <taxon>Polychaeton</taxon>
    </lineage>
</organism>
<dbReference type="Proteomes" id="UP000799441">
    <property type="component" value="Unassembled WGS sequence"/>
</dbReference>
<evidence type="ECO:0000313" key="9">
    <source>
        <dbReference type="Proteomes" id="UP000799441"/>
    </source>
</evidence>
<keyword evidence="2" id="KW-0862">Zinc</keyword>
<keyword evidence="1" id="KW-0479">Metal-binding</keyword>
<evidence type="ECO:0000313" key="8">
    <source>
        <dbReference type="EMBL" id="KAF2718117.1"/>
    </source>
</evidence>
<feature type="domain" description="Zn(2)-C6 fungal-type" evidence="7">
    <location>
        <begin position="18"/>
        <end position="46"/>
    </location>
</feature>
<dbReference type="EMBL" id="MU003830">
    <property type="protein sequence ID" value="KAF2718117.1"/>
    <property type="molecule type" value="Genomic_DNA"/>
</dbReference>
<protein>
    <recommendedName>
        <fullName evidence="7">Zn(2)-C6 fungal-type domain-containing protein</fullName>
    </recommendedName>
</protein>
<evidence type="ECO:0000256" key="5">
    <source>
        <dbReference type="ARBA" id="ARBA00023163"/>
    </source>
</evidence>
<evidence type="ECO:0000259" key="7">
    <source>
        <dbReference type="PROSITE" id="PS50048"/>
    </source>
</evidence>
<dbReference type="PROSITE" id="PS00463">
    <property type="entry name" value="ZN2_CY6_FUNGAL_1"/>
    <property type="match status" value="1"/>
</dbReference>
<dbReference type="GO" id="GO:0008270">
    <property type="term" value="F:zinc ion binding"/>
    <property type="evidence" value="ECO:0007669"/>
    <property type="project" value="InterPro"/>
</dbReference>
<name>A0A9P4Q4Z5_9PEZI</name>
<dbReference type="OrthoDB" id="2593732at2759"/>
<keyword evidence="3" id="KW-0805">Transcription regulation</keyword>
<sequence length="540" mass="60639">MVEQHSLRRASRPKVRSGCVTCKKRRVKCDEVKPACGRCLRADLTCGGYLAIPPRAKKNKTNVHTSSSTSSIKPILPRPALARLVTYVPGTVCRRLDHAEGIYYDMFRNRAALDLDSNTDTGFWCRHVLQSCSQDEAVLHGTLAIGALLRSLVFSTEGGGIIGEDAGRVMPLHPGERLHLDHHHKSALAHHSQAILALRRRVGMMKTVDEAKSITLMTLLLTTFELLRGNLSAADAVMKYGIKLSIGQGSPHITGIGELEVSLQCLSILSGYTRFCKSQLDIFRFMRNHDTSELSASLDDPTLALAAKWRKTFLWCMIFYTRCLEQFPFGNMRCKGSKGEQSKLMSHLAEWRQSILVRKTQLKHNHSQELDIIMIQILVCSVLVGCSLDPSELSFDVFIVEFEDIVRLCMQYIQENAATIYHAHFAFNGGTLTSSVSLVASKCRYYHIRMRAVELFKKMNYREGAWDRRALICNLGQVALEEAGRTIDGHIAPASRWIWTGATWEDSSNLVSAEYTRVLPDEHGVQVQKHVTLDVEIWPL</sequence>
<accession>A0A9P4Q4Z5</accession>
<evidence type="ECO:0000256" key="3">
    <source>
        <dbReference type="ARBA" id="ARBA00023015"/>
    </source>
</evidence>
<dbReference type="PANTHER" id="PTHR36206">
    <property type="entry name" value="ASPERCRYPTIN BIOSYNTHESIS CLUSTER-SPECIFIC TRANSCRIPTION REGULATOR ATNN-RELATED"/>
    <property type="match status" value="1"/>
</dbReference>
<reference evidence="8" key="1">
    <citation type="journal article" date="2020" name="Stud. Mycol.">
        <title>101 Dothideomycetes genomes: a test case for predicting lifestyles and emergence of pathogens.</title>
        <authorList>
            <person name="Haridas S."/>
            <person name="Albert R."/>
            <person name="Binder M."/>
            <person name="Bloem J."/>
            <person name="Labutti K."/>
            <person name="Salamov A."/>
            <person name="Andreopoulos B."/>
            <person name="Baker S."/>
            <person name="Barry K."/>
            <person name="Bills G."/>
            <person name="Bluhm B."/>
            <person name="Cannon C."/>
            <person name="Castanera R."/>
            <person name="Culley D."/>
            <person name="Daum C."/>
            <person name="Ezra D."/>
            <person name="Gonzalez J."/>
            <person name="Henrissat B."/>
            <person name="Kuo A."/>
            <person name="Liang C."/>
            <person name="Lipzen A."/>
            <person name="Lutzoni F."/>
            <person name="Magnuson J."/>
            <person name="Mondo S."/>
            <person name="Nolan M."/>
            <person name="Ohm R."/>
            <person name="Pangilinan J."/>
            <person name="Park H.-J."/>
            <person name="Ramirez L."/>
            <person name="Alfaro M."/>
            <person name="Sun H."/>
            <person name="Tritt A."/>
            <person name="Yoshinaga Y."/>
            <person name="Zwiers L.-H."/>
            <person name="Turgeon B."/>
            <person name="Goodwin S."/>
            <person name="Spatafora J."/>
            <person name="Crous P."/>
            <person name="Grigoriev I."/>
        </authorList>
    </citation>
    <scope>NUCLEOTIDE SEQUENCE</scope>
    <source>
        <strain evidence="8">CBS 116435</strain>
    </source>
</reference>
<dbReference type="Gene3D" id="4.10.240.10">
    <property type="entry name" value="Zn(2)-C6 fungal-type DNA-binding domain"/>
    <property type="match status" value="1"/>
</dbReference>
<dbReference type="InterPro" id="IPR052360">
    <property type="entry name" value="Transcr_Regulatory_Proteins"/>
</dbReference>
<keyword evidence="6" id="KW-0539">Nucleus</keyword>
<dbReference type="CDD" id="cd00067">
    <property type="entry name" value="GAL4"/>
    <property type="match status" value="1"/>
</dbReference>
<gene>
    <name evidence="8" type="ORF">K431DRAFT_287969</name>
</gene>
<evidence type="ECO:0000256" key="4">
    <source>
        <dbReference type="ARBA" id="ARBA00023125"/>
    </source>
</evidence>
<dbReference type="AlphaFoldDB" id="A0A9P4Q4Z5"/>
<dbReference type="GO" id="GO:0003677">
    <property type="term" value="F:DNA binding"/>
    <property type="evidence" value="ECO:0007669"/>
    <property type="project" value="UniProtKB-KW"/>
</dbReference>
<evidence type="ECO:0000256" key="6">
    <source>
        <dbReference type="ARBA" id="ARBA00023242"/>
    </source>
</evidence>
<keyword evidence="9" id="KW-1185">Reference proteome</keyword>
<keyword evidence="4" id="KW-0238">DNA-binding</keyword>
<evidence type="ECO:0000256" key="1">
    <source>
        <dbReference type="ARBA" id="ARBA00022723"/>
    </source>
</evidence>
<dbReference type="PROSITE" id="PS50048">
    <property type="entry name" value="ZN2_CY6_FUNGAL_2"/>
    <property type="match status" value="1"/>
</dbReference>
<dbReference type="SMART" id="SM00066">
    <property type="entry name" value="GAL4"/>
    <property type="match status" value="1"/>
</dbReference>